<gene>
    <name evidence="1" type="ORF">WI38_12445</name>
</gene>
<evidence type="ECO:0000313" key="2">
    <source>
        <dbReference type="Proteomes" id="UP000065521"/>
    </source>
</evidence>
<dbReference type="Gene3D" id="3.10.129.10">
    <property type="entry name" value="Hotdog Thioesterase"/>
    <property type="match status" value="1"/>
</dbReference>
<comment type="caution">
    <text evidence="1">The sequence shown here is derived from an EMBL/GenBank/DDBJ whole genome shotgun (WGS) entry which is preliminary data.</text>
</comment>
<dbReference type="AlphaFoldDB" id="A0A102LDG3"/>
<organism evidence="1 2">
    <name type="scientific">Burkholderia ubonensis</name>
    <dbReference type="NCBI Taxonomy" id="101571"/>
    <lineage>
        <taxon>Bacteria</taxon>
        <taxon>Pseudomonadati</taxon>
        <taxon>Pseudomonadota</taxon>
        <taxon>Betaproteobacteria</taxon>
        <taxon>Burkholderiales</taxon>
        <taxon>Burkholderiaceae</taxon>
        <taxon>Burkholderia</taxon>
        <taxon>Burkholderia cepacia complex</taxon>
    </lineage>
</organism>
<dbReference type="InterPro" id="IPR029069">
    <property type="entry name" value="HotDog_dom_sf"/>
</dbReference>
<sequence>MQTGSLMETLHDGAKIAVCDVRDVLPHRGTMLLLDTIERCSETAIEVSATARRDAWYADDDGAMPAWIGIELMAQAIAAHVGLLARHAGGRAKPGVLLGANRYSAHRAGFDAGATLRIAARELLRGDEGHGAYECAIHADGQCCAEAIVKVYQPDDFQSFIEGSFNS</sequence>
<dbReference type="InterPro" id="IPR016776">
    <property type="entry name" value="ApeP-like_dehydratase"/>
</dbReference>
<dbReference type="RefSeq" id="WP_059632888.1">
    <property type="nucleotide sequence ID" value="NZ_LOTK01000001.1"/>
</dbReference>
<dbReference type="CDD" id="cd01289">
    <property type="entry name" value="FabA_like"/>
    <property type="match status" value="1"/>
</dbReference>
<proteinExistence type="predicted"/>
<dbReference type="EMBL" id="LOTN01000024">
    <property type="protein sequence ID" value="KUZ91555.1"/>
    <property type="molecule type" value="Genomic_DNA"/>
</dbReference>
<dbReference type="Pfam" id="PF22817">
    <property type="entry name" value="ApeP-like"/>
    <property type="match status" value="1"/>
</dbReference>
<dbReference type="Proteomes" id="UP000065521">
    <property type="component" value="Unassembled WGS sequence"/>
</dbReference>
<name>A0A102LDG3_9BURK</name>
<protein>
    <submittedName>
        <fullName evidence="1">Beta-hydroxyacyl-ACP dehydratase</fullName>
    </submittedName>
</protein>
<dbReference type="PIRSF" id="PIRSF020565">
    <property type="entry name" value="3Ho_Ac_ACP_DH_prd"/>
    <property type="match status" value="1"/>
</dbReference>
<dbReference type="SUPFAM" id="SSF54637">
    <property type="entry name" value="Thioesterase/thiol ester dehydrase-isomerase"/>
    <property type="match status" value="1"/>
</dbReference>
<reference evidence="1 2" key="1">
    <citation type="submission" date="2015-11" db="EMBL/GenBank/DDBJ databases">
        <title>Expanding the genomic diversity of Burkholderia species for the development of highly accurate diagnostics.</title>
        <authorList>
            <person name="Sahl J."/>
            <person name="Keim P."/>
            <person name="Wagner D."/>
        </authorList>
    </citation>
    <scope>NUCLEOTIDE SEQUENCE [LARGE SCALE GENOMIC DNA]</scope>
    <source>
        <strain evidence="1 2">RF32-BP4</strain>
    </source>
</reference>
<accession>A0A102LDG3</accession>
<evidence type="ECO:0000313" key="1">
    <source>
        <dbReference type="EMBL" id="KUZ91555.1"/>
    </source>
</evidence>